<feature type="region of interest" description="Disordered" evidence="2">
    <location>
        <begin position="740"/>
        <end position="884"/>
    </location>
</feature>
<dbReference type="EMBL" id="VSWD01000006">
    <property type="protein sequence ID" value="KAK3100288.1"/>
    <property type="molecule type" value="Genomic_DNA"/>
</dbReference>
<feature type="compositionally biased region" description="Basic and acidic residues" evidence="2">
    <location>
        <begin position="825"/>
        <end position="838"/>
    </location>
</feature>
<dbReference type="InterPro" id="IPR000198">
    <property type="entry name" value="RhoGAP_dom"/>
</dbReference>
<dbReference type="Proteomes" id="UP001186944">
    <property type="component" value="Unassembled WGS sequence"/>
</dbReference>
<dbReference type="GO" id="GO:0005096">
    <property type="term" value="F:GTPase activator activity"/>
    <property type="evidence" value="ECO:0007669"/>
    <property type="project" value="UniProtKB-KW"/>
</dbReference>
<feature type="compositionally biased region" description="Polar residues" evidence="2">
    <location>
        <begin position="447"/>
        <end position="458"/>
    </location>
</feature>
<name>A0AA88YIW9_PINIB</name>
<dbReference type="Gene3D" id="1.10.555.10">
    <property type="entry name" value="Rho GTPase activation protein"/>
    <property type="match status" value="1"/>
</dbReference>
<evidence type="ECO:0000259" key="3">
    <source>
        <dbReference type="PROSITE" id="PS50238"/>
    </source>
</evidence>
<feature type="compositionally biased region" description="Basic and acidic residues" evidence="2">
    <location>
        <begin position="201"/>
        <end position="216"/>
    </location>
</feature>
<feature type="compositionally biased region" description="Acidic residues" evidence="2">
    <location>
        <begin position="235"/>
        <end position="246"/>
    </location>
</feature>
<feature type="compositionally biased region" description="Polar residues" evidence="2">
    <location>
        <begin position="934"/>
        <end position="951"/>
    </location>
</feature>
<evidence type="ECO:0000313" key="5">
    <source>
        <dbReference type="Proteomes" id="UP001186944"/>
    </source>
</evidence>
<feature type="compositionally biased region" description="Low complexity" evidence="2">
    <location>
        <begin position="63"/>
        <end position="77"/>
    </location>
</feature>
<feature type="compositionally biased region" description="Basic and acidic residues" evidence="2">
    <location>
        <begin position="872"/>
        <end position="882"/>
    </location>
</feature>
<feature type="region of interest" description="Disordered" evidence="2">
    <location>
        <begin position="59"/>
        <end position="90"/>
    </location>
</feature>
<evidence type="ECO:0000313" key="4">
    <source>
        <dbReference type="EMBL" id="KAK3100288.1"/>
    </source>
</evidence>
<evidence type="ECO:0000256" key="1">
    <source>
        <dbReference type="ARBA" id="ARBA00022468"/>
    </source>
</evidence>
<comment type="caution">
    <text evidence="4">The sequence shown here is derived from an EMBL/GenBank/DDBJ whole genome shotgun (WGS) entry which is preliminary data.</text>
</comment>
<feature type="compositionally biased region" description="Polar residues" evidence="2">
    <location>
        <begin position="748"/>
        <end position="763"/>
    </location>
</feature>
<evidence type="ECO:0000256" key="2">
    <source>
        <dbReference type="SAM" id="MobiDB-lite"/>
    </source>
</evidence>
<dbReference type="Pfam" id="PF00620">
    <property type="entry name" value="RhoGAP"/>
    <property type="match status" value="1"/>
</dbReference>
<reference evidence="4" key="1">
    <citation type="submission" date="2019-08" db="EMBL/GenBank/DDBJ databases">
        <title>The improved chromosome-level genome for the pearl oyster Pinctada fucata martensii using PacBio sequencing and Hi-C.</title>
        <authorList>
            <person name="Zheng Z."/>
        </authorList>
    </citation>
    <scope>NUCLEOTIDE SEQUENCE</scope>
    <source>
        <strain evidence="4">ZZ-2019</strain>
        <tissue evidence="4">Adductor muscle</tissue>
    </source>
</reference>
<dbReference type="PANTHER" id="PTHR12635:SF7">
    <property type="entry name" value="RHO GTPASE ACTIVATING PROTEIN 6-RELATED"/>
    <property type="match status" value="1"/>
</dbReference>
<dbReference type="AlphaFoldDB" id="A0AA88YIW9"/>
<sequence length="992" mass="111420">MTVHGPRSKSVDKMKSLDSHQNGYIGTMMLSQDDEYVDINRSWNGLVFQVTPYTNGIKPGFASESSDSQDSPQPTSDSKPKFTIGDDSDGPSLYDYSTYEKEPIYVTLDNNYLVPSSLTPNSRHLSLLDFKRNQLNNSTHSEKSKPIRSAQSQVFVDRNKNIEPSLKTLKRRSLKKIAENIGSVLSFSPKKDGNPKLFSAKQEETFPKRERSKSVGDLEVLPGFQSDGERKDSESYSDDEEDDDVDGDDFGFLSYSFSSSSFLPPAMNRSKSPVPTHRILPRIRKSKTKAIPCMWSSQGNCTWSSVSGRKVVLRPFNLLQVTEPEKVALQKIALQKLQSMNLGCSISIPKDSTEFRRHKRQILSFKRSKSANLSSLIDRVKADKENENKDHQPVGLVFGISLAKCIANDLEIQKKRQANPNRNENDDVIIHRRDQRKSSTSSSQGSLDNVGQNGNTLSPDDVYKRAASTDSLSESDCSRHTTNSSLVDALSLSTSRKGSFRADHLPHTVGNNQVPQIVQLCFKHIESYGLQVLGIFRVGSSKKRVKQLRDEFDSGKEINLNDTHNPHDVGALLKEYFRDLPEALLTRDLYSAFVATRKLSSHEKQVEAMQFLVDLLPVPNRDTLWSLLHFLSIVDEHSKDSIDVNGEVLPGNKMDSNNLATLFGPNILHKVKSTEKEFQVESKERAEERKEVIEVIKDMIDNFELIFQVQPEVHDDVLKSLQESDPEAVDDLLKAISSNDMGIEPDLDTTSSSILEDSDTASLPHSPCSEMDLSSNSQRNSALHPPLRNSNSEEIMTPKTRRRFFFSSGDGNKQRQNRTNNNDSESERKPRFRMRLDRSPSPSSPRSGNQRPPKVKISQDKSSPEANFVRRSRSDYTDRPRSENYSNCLAIPKINYARQNSATTSQGSLVNSSPSDSPISSECSGHYVLPTPPASGSNSPKSSRKMLSSRQRPLGLLSGQCQQPTWEKERWRQWELLAAENADDSYEKETLV</sequence>
<feature type="compositionally biased region" description="Basic and acidic residues" evidence="2">
    <location>
        <begin position="423"/>
        <end position="432"/>
    </location>
</feature>
<proteinExistence type="predicted"/>
<accession>A0AA88YIW9</accession>
<dbReference type="PROSITE" id="PS50238">
    <property type="entry name" value="RHOGAP"/>
    <property type="match status" value="1"/>
</dbReference>
<dbReference type="GO" id="GO:0007165">
    <property type="term" value="P:signal transduction"/>
    <property type="evidence" value="ECO:0007669"/>
    <property type="project" value="InterPro"/>
</dbReference>
<organism evidence="4 5">
    <name type="scientific">Pinctada imbricata</name>
    <name type="common">Atlantic pearl-oyster</name>
    <name type="synonym">Pinctada martensii</name>
    <dbReference type="NCBI Taxonomy" id="66713"/>
    <lineage>
        <taxon>Eukaryota</taxon>
        <taxon>Metazoa</taxon>
        <taxon>Spiralia</taxon>
        <taxon>Lophotrochozoa</taxon>
        <taxon>Mollusca</taxon>
        <taxon>Bivalvia</taxon>
        <taxon>Autobranchia</taxon>
        <taxon>Pteriomorphia</taxon>
        <taxon>Pterioida</taxon>
        <taxon>Pterioidea</taxon>
        <taxon>Pteriidae</taxon>
        <taxon>Pinctada</taxon>
    </lineage>
</organism>
<dbReference type="PANTHER" id="PTHR12635">
    <property type="entry name" value="RHO-GTPASE-ACTIVATING PROTEIN 6 FAMILY MEMBER"/>
    <property type="match status" value="1"/>
</dbReference>
<keyword evidence="5" id="KW-1185">Reference proteome</keyword>
<protein>
    <recommendedName>
        <fullName evidence="3">Rho-GAP domain-containing protein</fullName>
    </recommendedName>
</protein>
<dbReference type="SMART" id="SM00324">
    <property type="entry name" value="RhoGAP"/>
    <property type="match status" value="1"/>
</dbReference>
<feature type="region of interest" description="Disordered" evidence="2">
    <location>
        <begin position="192"/>
        <end position="246"/>
    </location>
</feature>
<feature type="compositionally biased region" description="Polar residues" evidence="2">
    <location>
        <begin position="772"/>
        <end position="781"/>
    </location>
</feature>
<dbReference type="InterPro" id="IPR008936">
    <property type="entry name" value="Rho_GTPase_activation_prot"/>
</dbReference>
<dbReference type="SUPFAM" id="SSF48350">
    <property type="entry name" value="GTPase activation domain, GAP"/>
    <property type="match status" value="1"/>
</dbReference>
<feature type="region of interest" description="Disordered" evidence="2">
    <location>
        <begin position="905"/>
        <end position="962"/>
    </location>
</feature>
<dbReference type="InterPro" id="IPR037863">
    <property type="entry name" value="RHOGAP6/36"/>
</dbReference>
<feature type="domain" description="Rho-GAP" evidence="3">
    <location>
        <begin position="490"/>
        <end position="707"/>
    </location>
</feature>
<feature type="compositionally biased region" description="Low complexity" evidence="2">
    <location>
        <begin position="839"/>
        <end position="852"/>
    </location>
</feature>
<gene>
    <name evidence="4" type="ORF">FSP39_017710</name>
</gene>
<keyword evidence="1" id="KW-0343">GTPase activation</keyword>
<feature type="region of interest" description="Disordered" evidence="2">
    <location>
        <begin position="416"/>
        <end position="462"/>
    </location>
</feature>
<feature type="compositionally biased region" description="Low complexity" evidence="2">
    <location>
        <begin position="908"/>
        <end position="924"/>
    </location>
</feature>